<organism evidence="2 3">
    <name type="scientific">Longivirga aurantiaca</name>
    <dbReference type="NCBI Taxonomy" id="1837743"/>
    <lineage>
        <taxon>Bacteria</taxon>
        <taxon>Bacillati</taxon>
        <taxon>Actinomycetota</taxon>
        <taxon>Actinomycetes</taxon>
        <taxon>Sporichthyales</taxon>
        <taxon>Sporichthyaceae</taxon>
        <taxon>Longivirga</taxon>
    </lineage>
</organism>
<comment type="caution">
    <text evidence="2">The sequence shown here is derived from an EMBL/GenBank/DDBJ whole genome shotgun (WGS) entry which is preliminary data.</text>
</comment>
<keyword evidence="1" id="KW-0472">Membrane</keyword>
<evidence type="ECO:0000313" key="3">
    <source>
        <dbReference type="Proteomes" id="UP001596138"/>
    </source>
</evidence>
<dbReference type="Proteomes" id="UP001596138">
    <property type="component" value="Unassembled WGS sequence"/>
</dbReference>
<sequence>MDLTLQRQHRGARARALRGAVVPVAAFGGACVLSAVLLVALSDLVERLG</sequence>
<evidence type="ECO:0000256" key="1">
    <source>
        <dbReference type="SAM" id="Phobius"/>
    </source>
</evidence>
<dbReference type="RefSeq" id="WP_386767181.1">
    <property type="nucleotide sequence ID" value="NZ_JBHSTI010000008.1"/>
</dbReference>
<keyword evidence="1" id="KW-0812">Transmembrane</keyword>
<accession>A0ABW1T1Y7</accession>
<gene>
    <name evidence="2" type="ORF">ACFQGU_12615</name>
</gene>
<evidence type="ECO:0000313" key="2">
    <source>
        <dbReference type="EMBL" id="MFC6238723.1"/>
    </source>
</evidence>
<name>A0ABW1T1Y7_9ACTN</name>
<dbReference type="EMBL" id="JBHSTI010000008">
    <property type="protein sequence ID" value="MFC6238723.1"/>
    <property type="molecule type" value="Genomic_DNA"/>
</dbReference>
<keyword evidence="3" id="KW-1185">Reference proteome</keyword>
<keyword evidence="1" id="KW-1133">Transmembrane helix</keyword>
<proteinExistence type="predicted"/>
<dbReference type="PROSITE" id="PS51257">
    <property type="entry name" value="PROKAR_LIPOPROTEIN"/>
    <property type="match status" value="1"/>
</dbReference>
<feature type="transmembrane region" description="Helical" evidence="1">
    <location>
        <begin position="20"/>
        <end position="41"/>
    </location>
</feature>
<reference evidence="3" key="1">
    <citation type="journal article" date="2019" name="Int. J. Syst. Evol. Microbiol.">
        <title>The Global Catalogue of Microorganisms (GCM) 10K type strain sequencing project: providing services to taxonomists for standard genome sequencing and annotation.</title>
        <authorList>
            <consortium name="The Broad Institute Genomics Platform"/>
            <consortium name="The Broad Institute Genome Sequencing Center for Infectious Disease"/>
            <person name="Wu L."/>
            <person name="Ma J."/>
        </authorList>
    </citation>
    <scope>NUCLEOTIDE SEQUENCE [LARGE SCALE GENOMIC DNA]</scope>
    <source>
        <strain evidence="3">CGMCC 4.7317</strain>
    </source>
</reference>
<protein>
    <submittedName>
        <fullName evidence="2">Uncharacterized protein</fullName>
    </submittedName>
</protein>